<comment type="caution">
    <text evidence="2">The sequence shown here is derived from an EMBL/GenBank/DDBJ whole genome shotgun (WGS) entry which is preliminary data.</text>
</comment>
<name>A0A4Y9ZKT7_9AGAM</name>
<feature type="compositionally biased region" description="Polar residues" evidence="1">
    <location>
        <begin position="262"/>
        <end position="276"/>
    </location>
</feature>
<feature type="compositionally biased region" description="Polar residues" evidence="1">
    <location>
        <begin position="76"/>
        <end position="95"/>
    </location>
</feature>
<feature type="compositionally biased region" description="Polar residues" evidence="1">
    <location>
        <begin position="283"/>
        <end position="298"/>
    </location>
</feature>
<evidence type="ECO:0000313" key="3">
    <source>
        <dbReference type="Proteomes" id="UP000298061"/>
    </source>
</evidence>
<feature type="region of interest" description="Disordered" evidence="1">
    <location>
        <begin position="475"/>
        <end position="502"/>
    </location>
</feature>
<feature type="compositionally biased region" description="Low complexity" evidence="1">
    <location>
        <begin position="379"/>
        <end position="409"/>
    </location>
</feature>
<feature type="compositionally biased region" description="Low complexity" evidence="1">
    <location>
        <begin position="236"/>
        <end position="261"/>
    </location>
</feature>
<feature type="compositionally biased region" description="Basic and acidic residues" evidence="1">
    <location>
        <begin position="304"/>
        <end position="321"/>
    </location>
</feature>
<dbReference type="STRING" id="135208.A0A4Y9ZKT7"/>
<sequence length="502" mass="53819">MAQPLLETPSRVWRRIEANESGHDMPSLPSLPGFEDSQDHTTTSESEKSRDFDPNLSASVPLQSTPAALSAAPTLHPSSSTGSTARFAHSINSRQSRSVSGSIARSSANSLKFSQHSQDDISFDDVSAIPALPQAPPEHDSMDDSDFDMGEFGLPNGAERQMHGEPREEDDLSLTDALQSVSRTSSPYPPEETENDTTRKKFYDYSVSLKSEPKASPFGKLRNVSFRKNLPRADTRTPSLSRTTPSPTSSASHSTPQSTHSFGPNRSRTASPSTALSVPLPPSNNGSPAPESPQNTRSPAPESGSDRGSRDVSSDEHRAEEDTSDMQLDVTLPDVSLPETDMHDDEAGSNHSRTPSGSEAEANDQREPTFSSEEAPTPLSRLSAVRSPALSAALSSPTPSTLFTPTPAFQPRPRARFNSPSTTPITDSAPAAAPAANVPSTPAAFQPNAVDEQDPTTPFARRRSFLMDVINSTARPRYANPTPHPHRMGLGQSPIPSIEETP</sequence>
<protein>
    <submittedName>
        <fullName evidence="2">Uncharacterized protein</fullName>
    </submittedName>
</protein>
<feature type="compositionally biased region" description="Low complexity" evidence="1">
    <location>
        <begin position="419"/>
        <end position="444"/>
    </location>
</feature>
<dbReference type="EMBL" id="SFCI01001607">
    <property type="protein sequence ID" value="TFY75362.1"/>
    <property type="molecule type" value="Genomic_DNA"/>
</dbReference>
<feature type="compositionally biased region" description="Polar residues" evidence="1">
    <location>
        <begin position="176"/>
        <end position="186"/>
    </location>
</feature>
<dbReference type="Proteomes" id="UP000298061">
    <property type="component" value="Unassembled WGS sequence"/>
</dbReference>
<dbReference type="AlphaFoldDB" id="A0A4Y9ZKT7"/>
<proteinExistence type="predicted"/>
<reference evidence="2 3" key="1">
    <citation type="submission" date="2019-02" db="EMBL/GenBank/DDBJ databases">
        <title>Genome sequencing of the rare red list fungi Hericium alpestre (H. flagellum).</title>
        <authorList>
            <person name="Buettner E."/>
            <person name="Kellner H."/>
        </authorList>
    </citation>
    <scope>NUCLEOTIDE SEQUENCE [LARGE SCALE GENOMIC DNA]</scope>
    <source>
        <strain evidence="2 3">DSM 108284</strain>
    </source>
</reference>
<accession>A0A4Y9ZKT7</accession>
<evidence type="ECO:0000256" key="1">
    <source>
        <dbReference type="SAM" id="MobiDB-lite"/>
    </source>
</evidence>
<gene>
    <name evidence="2" type="ORF">EWM64_g8650</name>
</gene>
<keyword evidence="3" id="KW-1185">Reference proteome</keyword>
<evidence type="ECO:0000313" key="2">
    <source>
        <dbReference type="EMBL" id="TFY75362.1"/>
    </source>
</evidence>
<feature type="compositionally biased region" description="Low complexity" evidence="1">
    <location>
        <begin position="96"/>
        <end position="110"/>
    </location>
</feature>
<dbReference type="OrthoDB" id="2020852at2759"/>
<feature type="compositionally biased region" description="Polar residues" evidence="1">
    <location>
        <begin position="56"/>
        <end position="67"/>
    </location>
</feature>
<feature type="compositionally biased region" description="Basic and acidic residues" evidence="1">
    <location>
        <begin position="14"/>
        <end position="23"/>
    </location>
</feature>
<feature type="non-terminal residue" evidence="2">
    <location>
        <position position="502"/>
    </location>
</feature>
<feature type="region of interest" description="Disordered" evidence="1">
    <location>
        <begin position="1"/>
        <end position="459"/>
    </location>
</feature>
<organism evidence="2 3">
    <name type="scientific">Hericium alpestre</name>
    <dbReference type="NCBI Taxonomy" id="135208"/>
    <lineage>
        <taxon>Eukaryota</taxon>
        <taxon>Fungi</taxon>
        <taxon>Dikarya</taxon>
        <taxon>Basidiomycota</taxon>
        <taxon>Agaricomycotina</taxon>
        <taxon>Agaricomycetes</taxon>
        <taxon>Russulales</taxon>
        <taxon>Hericiaceae</taxon>
        <taxon>Hericium</taxon>
    </lineage>
</organism>